<reference evidence="2" key="1">
    <citation type="submission" date="2022-12" db="EMBL/GenBank/DDBJ databases">
        <authorList>
            <person name="Alioto T."/>
            <person name="Alioto T."/>
            <person name="Gomez Garrido J."/>
        </authorList>
    </citation>
    <scope>NUCLEOTIDE SEQUENCE</scope>
</reference>
<dbReference type="EMBL" id="OX395142">
    <property type="protein sequence ID" value="CAI5796058.1"/>
    <property type="molecule type" value="Genomic_DNA"/>
</dbReference>
<keyword evidence="3" id="KW-1185">Reference proteome</keyword>
<evidence type="ECO:0000256" key="1">
    <source>
        <dbReference type="SAM" id="MobiDB-lite"/>
    </source>
</evidence>
<dbReference type="PANTHER" id="PTHR33538">
    <property type="entry name" value="PROTEIN GAMETE EXPRESSED 1"/>
    <property type="match status" value="1"/>
</dbReference>
<organism evidence="2 3">
    <name type="scientific">Podarcis lilfordi</name>
    <name type="common">Lilford's wall lizard</name>
    <dbReference type="NCBI Taxonomy" id="74358"/>
    <lineage>
        <taxon>Eukaryota</taxon>
        <taxon>Metazoa</taxon>
        <taxon>Chordata</taxon>
        <taxon>Craniata</taxon>
        <taxon>Vertebrata</taxon>
        <taxon>Euteleostomi</taxon>
        <taxon>Lepidosauria</taxon>
        <taxon>Squamata</taxon>
        <taxon>Bifurcata</taxon>
        <taxon>Unidentata</taxon>
        <taxon>Episquamata</taxon>
        <taxon>Laterata</taxon>
        <taxon>Lacertibaenia</taxon>
        <taxon>Lacertidae</taxon>
        <taxon>Podarcis</taxon>
    </lineage>
</organism>
<dbReference type="PANTHER" id="PTHR33538:SF2">
    <property type="entry name" value="PROTEIN GAMETE EXPRESSED 1"/>
    <property type="match status" value="1"/>
</dbReference>
<sequence length="425" mass="48309">MGALGQLDAGCRELDEEQQSRIAIRFAHCHLQRSGRKFPPCEPSSSILGCTQDMDPVAFGVYTEFFTHAQSICYFLHNEAWQQRAQDTMHRLTSSSETVAHQLESTHQLAGEIARAQDATLRSQEQILQDGELLHQMLRDSSQGVRQAFQELQDSAFEQRVAFAEIFNRVTFLHRFVVGESSALYSVFFHLLSGAASLVLTSSQRTAGARFPLLTLVGANIYLERVICSLLMDEGDGGQDLTERISFWVGLSRRGFAGLGFAVVTYFIWIYKDPAKQNQEVLQSLQQTRTEIQRLLQETERLLPKPELLLLDSEVNAENKEFTDSGFPKLLPCSQHRTATEVKERRADQKKMEEMWASCPKRRGRSPSRTRRSPSRTRRSRSRQRSRTRNVAAQPLAIPVPLEQALQCSLRSQRSLEVPRPPIHH</sequence>
<dbReference type="AlphaFoldDB" id="A0AA35PSA1"/>
<evidence type="ECO:0000313" key="2">
    <source>
        <dbReference type="EMBL" id="CAI5796058.1"/>
    </source>
</evidence>
<gene>
    <name evidence="2" type="ORF">PODLI_1B009649</name>
</gene>
<dbReference type="InterPro" id="IPR040346">
    <property type="entry name" value="GEX1/Brambleberry"/>
</dbReference>
<dbReference type="Proteomes" id="UP001178461">
    <property type="component" value="Chromosome 17"/>
</dbReference>
<evidence type="ECO:0000313" key="3">
    <source>
        <dbReference type="Proteomes" id="UP001178461"/>
    </source>
</evidence>
<feature type="compositionally biased region" description="Basic and acidic residues" evidence="1">
    <location>
        <begin position="338"/>
        <end position="354"/>
    </location>
</feature>
<feature type="region of interest" description="Disordered" evidence="1">
    <location>
        <begin position="338"/>
        <end position="396"/>
    </location>
</feature>
<feature type="compositionally biased region" description="Basic residues" evidence="1">
    <location>
        <begin position="360"/>
        <end position="388"/>
    </location>
</feature>
<accession>A0AA35PSA1</accession>
<name>A0AA35PSA1_9SAUR</name>
<protein>
    <submittedName>
        <fullName evidence="2">Uncharacterized protein</fullName>
    </submittedName>
</protein>
<proteinExistence type="predicted"/>